<dbReference type="Gene3D" id="3.40.50.150">
    <property type="entry name" value="Vaccinia Virus protein VP39"/>
    <property type="match status" value="1"/>
</dbReference>
<dbReference type="STRING" id="469378.Ccur_04480"/>
<gene>
    <name evidence="2" type="ordered locus">Ccur_04480</name>
</gene>
<dbReference type="PANTHER" id="PTHR43591">
    <property type="entry name" value="METHYLTRANSFERASE"/>
    <property type="match status" value="1"/>
</dbReference>
<keyword evidence="3" id="KW-1185">Reference proteome</keyword>
<protein>
    <submittedName>
        <fullName evidence="2">Methylase involved in ubiquinone/menaquinone biosynthesis</fullName>
    </submittedName>
</protein>
<dbReference type="OrthoDB" id="3177361at2"/>
<dbReference type="InterPro" id="IPR029063">
    <property type="entry name" value="SAM-dependent_MTases_sf"/>
</dbReference>
<keyword evidence="2" id="KW-0808">Transferase</keyword>
<dbReference type="Pfam" id="PF08241">
    <property type="entry name" value="Methyltransf_11"/>
    <property type="match status" value="1"/>
</dbReference>
<accession>C7MMN1</accession>
<reference evidence="2 3" key="1">
    <citation type="journal article" date="2009" name="Stand. Genomic Sci.">
        <title>Complete genome sequence of Cryptobacterium curtum type strain (12-3).</title>
        <authorList>
            <person name="Mavrommatis K."/>
            <person name="Pukall R."/>
            <person name="Rohde C."/>
            <person name="Chen F."/>
            <person name="Sims D."/>
            <person name="Brettin T."/>
            <person name="Kuske C."/>
            <person name="Detter J.C."/>
            <person name="Han C."/>
            <person name="Lapidus A."/>
            <person name="Copeland A."/>
            <person name="Glavina Del Rio T."/>
            <person name="Nolan M."/>
            <person name="Lucas S."/>
            <person name="Tice H."/>
            <person name="Cheng J.F."/>
            <person name="Bruce D."/>
            <person name="Goodwin L."/>
            <person name="Pitluck S."/>
            <person name="Ovchinnikova G."/>
            <person name="Pati A."/>
            <person name="Ivanova N."/>
            <person name="Chen A."/>
            <person name="Palaniappan K."/>
            <person name="Chain P."/>
            <person name="D'haeseleer P."/>
            <person name="Goker M."/>
            <person name="Bristow J."/>
            <person name="Eisen J.A."/>
            <person name="Markowitz V."/>
            <person name="Hugenholtz P."/>
            <person name="Rohde M."/>
            <person name="Klenk H.P."/>
            <person name="Kyrpides N.C."/>
        </authorList>
    </citation>
    <scope>NUCLEOTIDE SEQUENCE [LARGE SCALE GENOMIC DNA]</scope>
    <source>
        <strain evidence="3">ATCC 700683 / DSM 15641 / 12-3</strain>
    </source>
</reference>
<dbReference type="PANTHER" id="PTHR43591:SF24">
    <property type="entry name" value="2-METHOXY-6-POLYPRENYL-1,4-BENZOQUINOL METHYLASE, MITOCHONDRIAL"/>
    <property type="match status" value="1"/>
</dbReference>
<evidence type="ECO:0000313" key="3">
    <source>
        <dbReference type="Proteomes" id="UP000000954"/>
    </source>
</evidence>
<evidence type="ECO:0000313" key="2">
    <source>
        <dbReference type="EMBL" id="ACU94171.1"/>
    </source>
</evidence>
<dbReference type="eggNOG" id="COG2226">
    <property type="taxonomic scope" value="Bacteria"/>
</dbReference>
<dbReference type="InterPro" id="IPR013216">
    <property type="entry name" value="Methyltransf_11"/>
</dbReference>
<proteinExistence type="predicted"/>
<dbReference type="GO" id="GO:0032259">
    <property type="term" value="P:methylation"/>
    <property type="evidence" value="ECO:0007669"/>
    <property type="project" value="UniProtKB-KW"/>
</dbReference>
<dbReference type="RefSeq" id="WP_012802859.1">
    <property type="nucleotide sequence ID" value="NC_013170.1"/>
</dbReference>
<sequence>MCECVTLLDTIDAYWDERSSSYSETIQRELTTEIYHHWWSVLADTIPGFGKRSLRVLDIGCGPGFFSILCAQAGCSVDALDCSVKMLAHARQNLFHAGLNTADNVQVRFHQGDARFLPFDDGVFDVIVTRNVTWNLEDPLGAYREWQRVLIPGGRLINFDAGWYSYLSDVGIEAQRVMDQADDQLLDLPAACRATDDQCTRCERIAARLPLTRESRPAWDDRTLRQLRFSQVQVHRNIHKRVWTPNEAAYYASSPLFMIVGVK</sequence>
<dbReference type="GO" id="GO:0008757">
    <property type="term" value="F:S-adenosylmethionine-dependent methyltransferase activity"/>
    <property type="evidence" value="ECO:0007669"/>
    <property type="project" value="InterPro"/>
</dbReference>
<dbReference type="Proteomes" id="UP000000954">
    <property type="component" value="Chromosome"/>
</dbReference>
<organism evidence="2 3">
    <name type="scientific">Cryptobacterium curtum (strain ATCC 700683 / DSM 15641 / CCUG 43107 / 12-3)</name>
    <dbReference type="NCBI Taxonomy" id="469378"/>
    <lineage>
        <taxon>Bacteria</taxon>
        <taxon>Bacillati</taxon>
        <taxon>Actinomycetota</taxon>
        <taxon>Coriobacteriia</taxon>
        <taxon>Eggerthellales</taxon>
        <taxon>Eggerthellaceae</taxon>
        <taxon>Cryptobacterium</taxon>
    </lineage>
</organism>
<evidence type="ECO:0000259" key="1">
    <source>
        <dbReference type="Pfam" id="PF08241"/>
    </source>
</evidence>
<keyword evidence="2" id="KW-0830">Ubiquinone</keyword>
<dbReference type="SUPFAM" id="SSF53335">
    <property type="entry name" value="S-adenosyl-L-methionine-dependent methyltransferases"/>
    <property type="match status" value="1"/>
</dbReference>
<feature type="domain" description="Methyltransferase type 11" evidence="1">
    <location>
        <begin position="57"/>
        <end position="157"/>
    </location>
</feature>
<dbReference type="KEGG" id="ccu:Ccur_04480"/>
<dbReference type="HOGENOM" id="CLU_037990_4_0_11"/>
<keyword evidence="2" id="KW-0489">Methyltransferase</keyword>
<dbReference type="AlphaFoldDB" id="C7MMN1"/>
<name>C7MMN1_CRYCD</name>
<dbReference type="CDD" id="cd02440">
    <property type="entry name" value="AdoMet_MTases"/>
    <property type="match status" value="1"/>
</dbReference>
<dbReference type="EMBL" id="CP001682">
    <property type="protein sequence ID" value="ACU94171.1"/>
    <property type="molecule type" value="Genomic_DNA"/>
</dbReference>